<evidence type="ECO:0000313" key="5">
    <source>
        <dbReference type="RefSeq" id="XP_036358139.1"/>
    </source>
</evidence>
<feature type="domain" description="J" evidence="2">
    <location>
        <begin position="67"/>
        <end position="132"/>
    </location>
</feature>
<dbReference type="InterPro" id="IPR036869">
    <property type="entry name" value="J_dom_sf"/>
</dbReference>
<organism evidence="3 4">
    <name type="scientific">Octopus sinensis</name>
    <name type="common">East Asian common octopus</name>
    <dbReference type="NCBI Taxonomy" id="2607531"/>
    <lineage>
        <taxon>Eukaryota</taxon>
        <taxon>Metazoa</taxon>
        <taxon>Spiralia</taxon>
        <taxon>Lophotrochozoa</taxon>
        <taxon>Mollusca</taxon>
        <taxon>Cephalopoda</taxon>
        <taxon>Coleoidea</taxon>
        <taxon>Octopodiformes</taxon>
        <taxon>Octopoda</taxon>
        <taxon>Incirrata</taxon>
        <taxon>Octopodidae</taxon>
        <taxon>Octopus</taxon>
    </lineage>
</organism>
<dbReference type="InterPro" id="IPR029827">
    <property type="entry name" value="JDP1-like"/>
</dbReference>
<sequence>MFIYQESGHLFLVLAQERLRGACDCRFFALSHSFFHSQPVRFLSFPLCGISFNMTDVLNYEFNPDEDYYKILGCHQLSTIEQINAEYKARVLSCHPDKHPDDPQAAKRFILLQIAKDVLSCPGSRKKYDQWLNSGLAISFKEWCSMNDKTHSSMHWASTKPKPFQVKNNAEDECPAKLEKCPQWHKRDDCPMLEKFRNYEI</sequence>
<dbReference type="RefSeq" id="XP_029635322.2">
    <property type="nucleotide sequence ID" value="XM_029779462.2"/>
</dbReference>
<dbReference type="InterPro" id="IPR001623">
    <property type="entry name" value="DnaJ_domain"/>
</dbReference>
<accession>A0A6P7SAM4</accession>
<proteinExistence type="predicted"/>
<dbReference type="GO" id="GO:0005737">
    <property type="term" value="C:cytoplasm"/>
    <property type="evidence" value="ECO:0007669"/>
    <property type="project" value="TreeGrafter"/>
</dbReference>
<dbReference type="CDD" id="cd06257">
    <property type="entry name" value="DnaJ"/>
    <property type="match status" value="1"/>
</dbReference>
<dbReference type="SMART" id="SM00271">
    <property type="entry name" value="DnaJ"/>
    <property type="match status" value="1"/>
</dbReference>
<dbReference type="PANTHER" id="PTHR44500:SF1">
    <property type="entry name" value="DNAJ HOMOLOG SUBFAMILY C MEMBER 12"/>
    <property type="match status" value="1"/>
</dbReference>
<evidence type="ECO:0000313" key="4">
    <source>
        <dbReference type="RefSeq" id="XP_029635322.2"/>
    </source>
</evidence>
<dbReference type="RefSeq" id="XP_036358139.1">
    <property type="nucleotide sequence ID" value="XM_036502246.1"/>
</dbReference>
<keyword evidence="3" id="KW-1185">Reference proteome</keyword>
<evidence type="ECO:0000313" key="3">
    <source>
        <dbReference type="Proteomes" id="UP000515154"/>
    </source>
</evidence>
<dbReference type="Gene3D" id="1.10.287.110">
    <property type="entry name" value="DnaJ domain"/>
    <property type="match status" value="1"/>
</dbReference>
<dbReference type="AlphaFoldDB" id="A0A6P7SAM4"/>
<evidence type="ECO:0000256" key="1">
    <source>
        <dbReference type="ARBA" id="ARBA00023186"/>
    </source>
</evidence>
<reference evidence="4 5" key="1">
    <citation type="submission" date="2025-08" db="UniProtKB">
        <authorList>
            <consortium name="RefSeq"/>
        </authorList>
    </citation>
    <scope>IDENTIFICATION</scope>
</reference>
<gene>
    <name evidence="4 5" type="primary">LOC115210749</name>
</gene>
<dbReference type="Pfam" id="PF00226">
    <property type="entry name" value="DnaJ"/>
    <property type="match status" value="1"/>
</dbReference>
<evidence type="ECO:0000259" key="2">
    <source>
        <dbReference type="PROSITE" id="PS50076"/>
    </source>
</evidence>
<dbReference type="PANTHER" id="PTHR44500">
    <property type="entry name" value="DNAJ HOMOLOG SUBFAMILY C MEMBER 12"/>
    <property type="match status" value="1"/>
</dbReference>
<dbReference type="SUPFAM" id="SSF46565">
    <property type="entry name" value="Chaperone J-domain"/>
    <property type="match status" value="1"/>
</dbReference>
<keyword evidence="1" id="KW-0143">Chaperone</keyword>
<dbReference type="KEGG" id="osn:115210749"/>
<protein>
    <submittedName>
        <fullName evidence="4 5">J domain-containing protein</fullName>
    </submittedName>
</protein>
<dbReference type="PROSITE" id="PS50076">
    <property type="entry name" value="DNAJ_2"/>
    <property type="match status" value="1"/>
</dbReference>
<dbReference type="Proteomes" id="UP000515154">
    <property type="component" value="Linkage group LG4"/>
</dbReference>
<name>A0A6P7SAM4_9MOLL</name>
<dbReference type="PRINTS" id="PR00625">
    <property type="entry name" value="JDOMAIN"/>
</dbReference>